<dbReference type="PANTHER" id="PTHR47290">
    <property type="entry name" value="RING FINGER PROTEIN"/>
    <property type="match status" value="1"/>
</dbReference>
<evidence type="ECO:0000256" key="1">
    <source>
        <dbReference type="SAM" id="MobiDB-lite"/>
    </source>
</evidence>
<feature type="compositionally biased region" description="Low complexity" evidence="1">
    <location>
        <begin position="75"/>
        <end position="86"/>
    </location>
</feature>
<gene>
    <name evidence="2" type="primary">DRIP2_6</name>
    <name evidence="2" type="ORF">Zm00014a_020345</name>
</gene>
<evidence type="ECO:0000313" key="2">
    <source>
        <dbReference type="EMBL" id="PWZ30927.1"/>
    </source>
</evidence>
<sequence>MVPTTRNLLLHHDVDGKSSRGRPCYHPAGHQYYVGIAAQLEASAASAAWQQDHQSKPSRSPRLLGMADDDEQPDAAAGPSTSSASPGGAGAGNGRGGDWLQLGLAAAAASASSSGDNSTMDPDPPAPTELELSAYDKRNACRMRRPPLFPLPLRSYHPPYGYGRYRPAAAAASRSMPFMPPSRCSSSDAIIRVISPPRRRTEAPRLWLTLQAAPNQSREPVLPQIAKSYLRIKDSNMTVEVVMKYLAEKLGVARSRSRSRSHQQVELTCRGQVLPPFLLVRDVWETIWCSTAAAAAPREGVEEETPADDHLTARRRSSAATDHVMTLCYSTSRNSIAS</sequence>
<dbReference type="AlphaFoldDB" id="A0A3L6FGW4"/>
<feature type="region of interest" description="Disordered" evidence="1">
    <location>
        <begin position="1"/>
        <end position="22"/>
    </location>
</feature>
<dbReference type="KEGG" id="zma:103650813"/>
<evidence type="ECO:0000313" key="3">
    <source>
        <dbReference type="Proteomes" id="UP000251960"/>
    </source>
</evidence>
<dbReference type="Proteomes" id="UP000251960">
    <property type="component" value="Chromosome 3"/>
</dbReference>
<dbReference type="EMBL" id="NCVQ01000004">
    <property type="protein sequence ID" value="PWZ30927.1"/>
    <property type="molecule type" value="Genomic_DNA"/>
</dbReference>
<feature type="region of interest" description="Disordered" evidence="1">
    <location>
        <begin position="298"/>
        <end position="318"/>
    </location>
</feature>
<comment type="caution">
    <text evidence="2">The sequence shown here is derived from an EMBL/GenBank/DDBJ whole genome shotgun (WGS) entry which is preliminary data.</text>
</comment>
<protein>
    <submittedName>
        <fullName evidence="2">E3 ubiquitin protein ligase DRIP2</fullName>
    </submittedName>
</protein>
<feature type="region of interest" description="Disordered" evidence="1">
    <location>
        <begin position="48"/>
        <end position="130"/>
    </location>
</feature>
<name>A0A3L6FGW4_MAIZE</name>
<accession>A0A3L6FGW4</accession>
<dbReference type="ExpressionAtlas" id="A0A3L6FGW4">
    <property type="expression patterns" value="baseline and differential"/>
</dbReference>
<reference evidence="2 3" key="1">
    <citation type="journal article" date="2018" name="Nat. Genet.">
        <title>Extensive intraspecific gene order and gene structural variations between Mo17 and other maize genomes.</title>
        <authorList>
            <person name="Sun S."/>
            <person name="Zhou Y."/>
            <person name="Chen J."/>
            <person name="Shi J."/>
            <person name="Zhao H."/>
            <person name="Zhao H."/>
            <person name="Song W."/>
            <person name="Zhang M."/>
            <person name="Cui Y."/>
            <person name="Dong X."/>
            <person name="Liu H."/>
            <person name="Ma X."/>
            <person name="Jiao Y."/>
            <person name="Wang B."/>
            <person name="Wei X."/>
            <person name="Stein J.C."/>
            <person name="Glaubitz J.C."/>
            <person name="Lu F."/>
            <person name="Yu G."/>
            <person name="Liang C."/>
            <person name="Fengler K."/>
            <person name="Li B."/>
            <person name="Rafalski A."/>
            <person name="Schnable P.S."/>
            <person name="Ware D.H."/>
            <person name="Buckler E.S."/>
            <person name="Lai J."/>
        </authorList>
    </citation>
    <scope>NUCLEOTIDE SEQUENCE [LARGE SCALE GENOMIC DNA]</scope>
    <source>
        <strain evidence="3">cv. Missouri 17</strain>
        <tissue evidence="2">Seedling</tissue>
    </source>
</reference>
<dbReference type="OrthoDB" id="1932457at2759"/>
<dbReference type="Gene3D" id="3.10.20.90">
    <property type="entry name" value="Phosphatidylinositol 3-kinase Catalytic Subunit, Chain A, domain 1"/>
    <property type="match status" value="1"/>
</dbReference>
<proteinExistence type="predicted"/>
<dbReference type="PANTHER" id="PTHR47290:SF2">
    <property type="entry name" value="OS01G0928400 PROTEIN"/>
    <property type="match status" value="1"/>
</dbReference>
<organism evidence="2 3">
    <name type="scientific">Zea mays</name>
    <name type="common">Maize</name>
    <dbReference type="NCBI Taxonomy" id="4577"/>
    <lineage>
        <taxon>Eukaryota</taxon>
        <taxon>Viridiplantae</taxon>
        <taxon>Streptophyta</taxon>
        <taxon>Embryophyta</taxon>
        <taxon>Tracheophyta</taxon>
        <taxon>Spermatophyta</taxon>
        <taxon>Magnoliopsida</taxon>
        <taxon>Liliopsida</taxon>
        <taxon>Poales</taxon>
        <taxon>Poaceae</taxon>
        <taxon>PACMAD clade</taxon>
        <taxon>Panicoideae</taxon>
        <taxon>Andropogonodae</taxon>
        <taxon>Andropogoneae</taxon>
        <taxon>Tripsacinae</taxon>
        <taxon>Zea</taxon>
    </lineage>
</organism>
<feature type="compositionally biased region" description="Low complexity" evidence="1">
    <location>
        <begin position="105"/>
        <end position="114"/>
    </location>
</feature>
<dbReference type="InterPro" id="IPR044171">
    <property type="entry name" value="LAX2-like"/>
</dbReference>
<feature type="compositionally biased region" description="Gly residues" evidence="1">
    <location>
        <begin position="87"/>
        <end position="97"/>
    </location>
</feature>